<organism>
    <name type="scientific">Serpula lacrymans var. lacrymans (strain S7.9)</name>
    <name type="common">Dry rot fungus</name>
    <dbReference type="NCBI Taxonomy" id="578457"/>
    <lineage>
        <taxon>Eukaryota</taxon>
        <taxon>Fungi</taxon>
        <taxon>Dikarya</taxon>
        <taxon>Basidiomycota</taxon>
        <taxon>Agaricomycotina</taxon>
        <taxon>Agaricomycetes</taxon>
        <taxon>Agaricomycetidae</taxon>
        <taxon>Boletales</taxon>
        <taxon>Coniophorineae</taxon>
        <taxon>Serpulaceae</taxon>
        <taxon>Serpula</taxon>
    </lineage>
</organism>
<dbReference type="GeneID" id="18817888"/>
<proteinExistence type="predicted"/>
<dbReference type="AlphaFoldDB" id="F8NJW5"/>
<dbReference type="Proteomes" id="UP000008064">
    <property type="component" value="Unassembled WGS sequence"/>
</dbReference>
<dbReference type="KEGG" id="sla:SERLADRAFT_459410"/>
<dbReference type="HOGENOM" id="CLU_2759372_0_0_1"/>
<accession>F8NJW5</accession>
<name>F8NJW5_SERL9</name>
<dbReference type="EMBL" id="GL945430">
    <property type="protein sequence ID" value="EGO28701.1"/>
    <property type="molecule type" value="Genomic_DNA"/>
</dbReference>
<dbReference type="RefSeq" id="XP_007314900.1">
    <property type="nucleotide sequence ID" value="XM_007314838.1"/>
</dbReference>
<gene>
    <name evidence="1" type="ORF">SERLADRAFT_459410</name>
</gene>
<sequence>MSVASFIRRFLMEALGEAVHVYDLKDGATCPRMTIKMRKCLKGLGTRTASFKGIQVGKSYEDALISIGSP</sequence>
<evidence type="ECO:0000313" key="1">
    <source>
        <dbReference type="EMBL" id="EGO28701.1"/>
    </source>
</evidence>
<protein>
    <submittedName>
        <fullName evidence="1">Uncharacterized protein</fullName>
    </submittedName>
</protein>
<reference evidence="1" key="1">
    <citation type="submission" date="2011-04" db="EMBL/GenBank/DDBJ databases">
        <title>Evolution of plant cell wall degrading machinery underlies the functional diversity of forest fungi.</title>
        <authorList>
            <consortium name="US DOE Joint Genome Institute (JGI-PGF)"/>
            <person name="Eastwood D.C."/>
            <person name="Floudas D."/>
            <person name="Binder M."/>
            <person name="Majcherczyk A."/>
            <person name="Schneider P."/>
            <person name="Aerts A."/>
            <person name="Asiegbu F.O."/>
            <person name="Baker S.E."/>
            <person name="Barry K."/>
            <person name="Bendiksby M."/>
            <person name="Blumentritt M."/>
            <person name="Coutinho P.M."/>
            <person name="Cullen D."/>
            <person name="Cullen D."/>
            <person name="Gathman A."/>
            <person name="Goodell B."/>
            <person name="Henrissat B."/>
            <person name="Ihrmark K."/>
            <person name="Kauserud H."/>
            <person name="Kohler A."/>
            <person name="LaButti K."/>
            <person name="Lapidus A."/>
            <person name="Lavin J.L."/>
            <person name="Lee Y.-H."/>
            <person name="Lindquist E."/>
            <person name="Lilly W."/>
            <person name="Lucas S."/>
            <person name="Morin E."/>
            <person name="Murat C."/>
            <person name="Oguiza J.A."/>
            <person name="Park J."/>
            <person name="Pisabarro A.G."/>
            <person name="Riley R."/>
            <person name="Rosling A."/>
            <person name="Salamov A."/>
            <person name="Schmidt O."/>
            <person name="Schmutz J."/>
            <person name="Skrede I."/>
            <person name="Stenlid J."/>
            <person name="Wiebenga A."/>
            <person name="Xie X."/>
            <person name="Kues U."/>
            <person name="Hibbett D.S."/>
            <person name="Hoffmeister D."/>
            <person name="Hogberg N."/>
            <person name="Martin F."/>
            <person name="Grigoriev I.V."/>
            <person name="Watkinson S.C."/>
        </authorList>
    </citation>
    <scope>NUCLEOTIDE SEQUENCE</scope>
    <source>
        <strain evidence="1">S7.9</strain>
    </source>
</reference>